<name>A0A554J8X8_9BACT</name>
<gene>
    <name evidence="1" type="ORF">CEO22_693</name>
</gene>
<organism evidence="1 2">
    <name type="scientific">Candidatus Berkelbacteria bacterium Gr01-1014_85</name>
    <dbReference type="NCBI Taxonomy" id="2017150"/>
    <lineage>
        <taxon>Bacteria</taxon>
        <taxon>Candidatus Berkelbacteria</taxon>
    </lineage>
</organism>
<evidence type="ECO:0000313" key="1">
    <source>
        <dbReference type="EMBL" id="TSC64835.1"/>
    </source>
</evidence>
<evidence type="ECO:0000313" key="2">
    <source>
        <dbReference type="Proteomes" id="UP000316253"/>
    </source>
</evidence>
<comment type="caution">
    <text evidence="1">The sequence shown here is derived from an EMBL/GenBank/DDBJ whole genome shotgun (WGS) entry which is preliminary data.</text>
</comment>
<reference evidence="1 2" key="1">
    <citation type="submission" date="2017-08" db="EMBL/GenBank/DDBJ databases">
        <title>Mechanisms for carbon and nitrogen cycling indicate functional differentiation within the Candidate Phyla Radiation.</title>
        <authorList>
            <person name="Danczak R.E."/>
            <person name="Johnston M.D."/>
            <person name="Kenah C."/>
            <person name="Slattery M."/>
            <person name="Wrighton K.C."/>
            <person name="Wilkins M.J."/>
        </authorList>
    </citation>
    <scope>NUCLEOTIDE SEQUENCE [LARGE SCALE GENOMIC DNA]</scope>
    <source>
        <strain evidence="1">Gr01-1014_85</strain>
    </source>
</reference>
<dbReference type="Proteomes" id="UP000316253">
    <property type="component" value="Unassembled WGS sequence"/>
</dbReference>
<sequence length="188" mass="21100">MSTLPTWLQEALVTRDPAGFKPVSAVLKAAPASISYPLLVLHQLGSEIWTVTVDRISYIRDQTVAQMVVLRPETAAVWVAVWLQLRGCNRLELHFRRCYVYTDIGSIVDSLEVLSALTRLEGVYGTSTGIFGPGDCELREFAVFRSKEVNGTITQSVRLDDPQSYGFLVKRYPFLFAKSEDWLTVLPD</sequence>
<proteinExistence type="predicted"/>
<dbReference type="AlphaFoldDB" id="A0A554J8X8"/>
<dbReference type="EMBL" id="VMFD01000083">
    <property type="protein sequence ID" value="TSC64835.1"/>
    <property type="molecule type" value="Genomic_DNA"/>
</dbReference>
<accession>A0A554J8X8</accession>
<protein>
    <submittedName>
        <fullName evidence="1">Uncharacterized protein</fullName>
    </submittedName>
</protein>